<comment type="caution">
    <text evidence="1">The sequence shown here is derived from an EMBL/GenBank/DDBJ whole genome shotgun (WGS) entry which is preliminary data.</text>
</comment>
<gene>
    <name evidence="1" type="ORF">LCGC14_1996840</name>
</gene>
<evidence type="ECO:0008006" key="2">
    <source>
        <dbReference type="Google" id="ProtNLM"/>
    </source>
</evidence>
<evidence type="ECO:0000313" key="1">
    <source>
        <dbReference type="EMBL" id="KKL81231.1"/>
    </source>
</evidence>
<proteinExistence type="predicted"/>
<dbReference type="InterPro" id="IPR047111">
    <property type="entry name" value="YbaP-like"/>
</dbReference>
<dbReference type="EMBL" id="LAZR01022624">
    <property type="protein sequence ID" value="KKL81231.1"/>
    <property type="molecule type" value="Genomic_DNA"/>
</dbReference>
<sequence length="292" mass="33281">MNLTQRISSYFILSLLLCISFASHSEPGLWKIEKNGVNSYLFGTVHVGDASMKGLPGKVTKAIDASDKVIVEVDISAISPMEMQRRSLPFMMLKNGKTLQSELSEQNYAKLKEYFSKKSIDIAMFNNLAPWAVMVTMMQMEFQNVGFSDQTGIDKQVLAYAKEKKIAVGELETLEYQMEMFNHLSLLSNEMIEETFEQLADVETYFITLVDAWKNGDMATLTKYYNESFDDSNYGEISEQVMLIERNNNWVKELTPRIGKEKLFIAVGALHLPEQHGLLKQFNEQGFTVTRL</sequence>
<dbReference type="PANTHER" id="PTHR40590:SF1">
    <property type="entry name" value="CYTOPLASMIC PROTEIN"/>
    <property type="match status" value="1"/>
</dbReference>
<protein>
    <recommendedName>
        <fullName evidence="2">TraB/GumN family protein</fullName>
    </recommendedName>
</protein>
<organism evidence="1">
    <name type="scientific">marine sediment metagenome</name>
    <dbReference type="NCBI Taxonomy" id="412755"/>
    <lineage>
        <taxon>unclassified sequences</taxon>
        <taxon>metagenomes</taxon>
        <taxon>ecological metagenomes</taxon>
    </lineage>
</organism>
<dbReference type="InterPro" id="IPR002816">
    <property type="entry name" value="TraB/PrgY/GumN_fam"/>
</dbReference>
<dbReference type="PANTHER" id="PTHR40590">
    <property type="entry name" value="CYTOPLASMIC PROTEIN-RELATED"/>
    <property type="match status" value="1"/>
</dbReference>
<name>A0A0F9FSC0_9ZZZZ</name>
<dbReference type="CDD" id="cd14789">
    <property type="entry name" value="Tiki"/>
    <property type="match status" value="1"/>
</dbReference>
<dbReference type="Pfam" id="PF01963">
    <property type="entry name" value="TraB_PrgY_gumN"/>
    <property type="match status" value="1"/>
</dbReference>
<dbReference type="AlphaFoldDB" id="A0A0F9FSC0"/>
<accession>A0A0F9FSC0</accession>
<reference evidence="1" key="1">
    <citation type="journal article" date="2015" name="Nature">
        <title>Complex archaea that bridge the gap between prokaryotes and eukaryotes.</title>
        <authorList>
            <person name="Spang A."/>
            <person name="Saw J.H."/>
            <person name="Jorgensen S.L."/>
            <person name="Zaremba-Niedzwiedzka K."/>
            <person name="Martijn J."/>
            <person name="Lind A.E."/>
            <person name="van Eijk R."/>
            <person name="Schleper C."/>
            <person name="Guy L."/>
            <person name="Ettema T.J."/>
        </authorList>
    </citation>
    <scope>NUCLEOTIDE SEQUENCE</scope>
</reference>